<keyword evidence="4" id="KW-1185">Reference proteome</keyword>
<evidence type="ECO:0000313" key="3">
    <source>
        <dbReference type="EMBL" id="GEO16578.1"/>
    </source>
</evidence>
<dbReference type="SUPFAM" id="SSF51905">
    <property type="entry name" value="FAD/NAD(P)-binding domain"/>
    <property type="match status" value="1"/>
</dbReference>
<dbReference type="Proteomes" id="UP000321085">
    <property type="component" value="Unassembled WGS sequence"/>
</dbReference>
<accession>A0A512BX92</accession>
<keyword evidence="1" id="KW-0560">Oxidoreductase</keyword>
<dbReference type="PANTHER" id="PTHR43539:SF78">
    <property type="entry name" value="FLAVIN-CONTAINING MONOOXYGENASE"/>
    <property type="match status" value="1"/>
</dbReference>
<dbReference type="InterPro" id="IPR036188">
    <property type="entry name" value="FAD/NAD-bd_sf"/>
</dbReference>
<dbReference type="GO" id="GO:0004497">
    <property type="term" value="F:monooxygenase activity"/>
    <property type="evidence" value="ECO:0007669"/>
    <property type="project" value="TreeGrafter"/>
</dbReference>
<dbReference type="InterPro" id="IPR050982">
    <property type="entry name" value="Auxin_biosynth/cation_transpt"/>
</dbReference>
<gene>
    <name evidence="3" type="ORF">MAE02_42740</name>
</gene>
<name>A0A512BX92_9HYPH</name>
<dbReference type="GO" id="GO:0050660">
    <property type="term" value="F:flavin adenine dinucleotide binding"/>
    <property type="evidence" value="ECO:0007669"/>
    <property type="project" value="TreeGrafter"/>
</dbReference>
<feature type="domain" description="FAD/NAD(P)-binding" evidence="2">
    <location>
        <begin position="9"/>
        <end position="328"/>
    </location>
</feature>
<dbReference type="RefSeq" id="WP_114188444.1">
    <property type="nucleotide sequence ID" value="NZ_BJYU01000068.1"/>
</dbReference>
<dbReference type="AlphaFoldDB" id="A0A512BX92"/>
<dbReference type="PANTHER" id="PTHR43539">
    <property type="entry name" value="FLAVIN-BINDING MONOOXYGENASE-LIKE PROTEIN (AFU_ORTHOLOGUE AFUA_4G09220)"/>
    <property type="match status" value="1"/>
</dbReference>
<comment type="caution">
    <text evidence="3">The sequence shown here is derived from an EMBL/GenBank/DDBJ whole genome shotgun (WGS) entry which is preliminary data.</text>
</comment>
<dbReference type="PRINTS" id="PR00419">
    <property type="entry name" value="ADXRDTASE"/>
</dbReference>
<evidence type="ECO:0000259" key="2">
    <source>
        <dbReference type="Pfam" id="PF07992"/>
    </source>
</evidence>
<protein>
    <submittedName>
        <fullName evidence="3">Flavoprotein</fullName>
    </submittedName>
</protein>
<sequence length="477" mass="49365">MTSSDALPVAVIGAGPVGLAAAAHLIRRGLPVKVYEAGSTVAANVKDWGHVRLFSPWEYNTDPAARTLLEAHGWRGPPGKVMPTGSDLYEAYLKPLAETPEMAAVIETNAKVTAITRQGADKVLSKGRGTKLFVLAVSNGNGSIRRDLARAVIDASGTWTTPNPLGAGGILAEGEAENAGNIAYGIPDVLGRDRAIYEGRTTLVVGAGHSAANVLLDLARLAERDPATSIVWATRGENLMRVYGGGRADQLPARGELGSALKALLDGARVTLVAGFSVVRVRADGDQVIVEGETANGLREVGPIDRIVVSTGQRPDLNLTRELRLDLDPWLESSKALGPLIDPNEHSCGSVPPHGHRELAHPEPGFYTVGIKSYGRAPTFLMLTGYEQVRSVVAAIAGDLAAADDVHLVLPETGVCSTNLPVEGAPASSGCCGGPAPAQVDDACCVADAEAKAEGKSGCGCGPAKPPETIAEPAGCC</sequence>
<organism evidence="3 4">
    <name type="scientific">Microvirga aerophila</name>
    <dbReference type="NCBI Taxonomy" id="670291"/>
    <lineage>
        <taxon>Bacteria</taxon>
        <taxon>Pseudomonadati</taxon>
        <taxon>Pseudomonadota</taxon>
        <taxon>Alphaproteobacteria</taxon>
        <taxon>Hyphomicrobiales</taxon>
        <taxon>Methylobacteriaceae</taxon>
        <taxon>Microvirga</taxon>
    </lineage>
</organism>
<proteinExistence type="predicted"/>
<reference evidence="3 4" key="1">
    <citation type="submission" date="2019-07" db="EMBL/GenBank/DDBJ databases">
        <title>Whole genome shotgun sequence of Microvirga aerophila NBRC 106136.</title>
        <authorList>
            <person name="Hosoyama A."/>
            <person name="Uohara A."/>
            <person name="Ohji S."/>
            <person name="Ichikawa N."/>
        </authorList>
    </citation>
    <scope>NUCLEOTIDE SEQUENCE [LARGE SCALE GENOMIC DNA]</scope>
    <source>
        <strain evidence="3 4">NBRC 106136</strain>
    </source>
</reference>
<dbReference type="Pfam" id="PF07992">
    <property type="entry name" value="Pyr_redox_2"/>
    <property type="match status" value="1"/>
</dbReference>
<dbReference type="EMBL" id="BJYU01000068">
    <property type="protein sequence ID" value="GEO16578.1"/>
    <property type="molecule type" value="Genomic_DNA"/>
</dbReference>
<dbReference type="InterPro" id="IPR023753">
    <property type="entry name" value="FAD/NAD-binding_dom"/>
</dbReference>
<dbReference type="Gene3D" id="3.50.50.60">
    <property type="entry name" value="FAD/NAD(P)-binding domain"/>
    <property type="match status" value="1"/>
</dbReference>
<evidence type="ECO:0000256" key="1">
    <source>
        <dbReference type="ARBA" id="ARBA00023002"/>
    </source>
</evidence>
<dbReference type="OrthoDB" id="7279140at2"/>
<evidence type="ECO:0000313" key="4">
    <source>
        <dbReference type="Proteomes" id="UP000321085"/>
    </source>
</evidence>